<evidence type="ECO:0000313" key="2">
    <source>
        <dbReference type="Proteomes" id="UP000789920"/>
    </source>
</evidence>
<gene>
    <name evidence="1" type="ORF">RPERSI_LOCUS903</name>
</gene>
<comment type="caution">
    <text evidence="1">The sequence shown here is derived from an EMBL/GenBank/DDBJ whole genome shotgun (WGS) entry which is preliminary data.</text>
</comment>
<accession>A0ACA9KKN6</accession>
<protein>
    <submittedName>
        <fullName evidence="1">30112_t:CDS:1</fullName>
    </submittedName>
</protein>
<reference evidence="1" key="1">
    <citation type="submission" date="2021-06" db="EMBL/GenBank/DDBJ databases">
        <authorList>
            <person name="Kallberg Y."/>
            <person name="Tangrot J."/>
            <person name="Rosling A."/>
        </authorList>
    </citation>
    <scope>NUCLEOTIDE SEQUENCE</scope>
    <source>
        <strain evidence="1">MA461A</strain>
    </source>
</reference>
<organism evidence="1 2">
    <name type="scientific">Racocetra persica</name>
    <dbReference type="NCBI Taxonomy" id="160502"/>
    <lineage>
        <taxon>Eukaryota</taxon>
        <taxon>Fungi</taxon>
        <taxon>Fungi incertae sedis</taxon>
        <taxon>Mucoromycota</taxon>
        <taxon>Glomeromycotina</taxon>
        <taxon>Glomeromycetes</taxon>
        <taxon>Diversisporales</taxon>
        <taxon>Gigasporaceae</taxon>
        <taxon>Racocetra</taxon>
    </lineage>
</organism>
<sequence length="288" mass="31444">MSAINKEPESTTLNDSVTPDLTQISLESNLNRLSVEALKFVCCGMGLSETGQKQEIVSSDRAQCPVLEENSLDAYSKQDAVDQDFSPNKALASGDMSYIRIARQIAMERAYIVRVTDENSWELAAKMVNVDRLDLMTELFKSKHESVRSALAANTNLANGWNLYSANSSDAVVYPTNRFSAYSTNGSGAVVCPINGFSATVLGCTKSRGQQGVPGVISSLLTQLQSFHPAHSGLEGSIEAKNIEGIAPDRRIVNYTQESLKKALVELEVHIRGWKRGFLCSQKALCVW</sequence>
<name>A0ACA9KKN6_9GLOM</name>
<evidence type="ECO:0000313" key="1">
    <source>
        <dbReference type="EMBL" id="CAG8479065.1"/>
    </source>
</evidence>
<keyword evidence="2" id="KW-1185">Reference proteome</keyword>
<dbReference type="Proteomes" id="UP000789920">
    <property type="component" value="Unassembled WGS sequence"/>
</dbReference>
<dbReference type="EMBL" id="CAJVQC010000729">
    <property type="protein sequence ID" value="CAG8479065.1"/>
    <property type="molecule type" value="Genomic_DNA"/>
</dbReference>
<proteinExistence type="predicted"/>